<feature type="non-terminal residue" evidence="2">
    <location>
        <position position="1"/>
    </location>
</feature>
<name>A0ABD0P7Z1_CIRMR</name>
<dbReference type="InterPro" id="IPR003961">
    <property type="entry name" value="FN3_dom"/>
</dbReference>
<feature type="non-terminal residue" evidence="2">
    <location>
        <position position="118"/>
    </location>
</feature>
<gene>
    <name evidence="2" type="ORF">M9458_034770</name>
</gene>
<protein>
    <recommendedName>
        <fullName evidence="1">Fibronectin type-III domain-containing protein</fullName>
    </recommendedName>
</protein>
<evidence type="ECO:0000313" key="2">
    <source>
        <dbReference type="EMBL" id="KAL0170174.1"/>
    </source>
</evidence>
<dbReference type="Gene3D" id="2.60.40.10">
    <property type="entry name" value="Immunoglobulins"/>
    <property type="match status" value="2"/>
</dbReference>
<accession>A0ABD0P7Z1</accession>
<dbReference type="InterPro" id="IPR036116">
    <property type="entry name" value="FN3_sf"/>
</dbReference>
<dbReference type="CDD" id="cd00063">
    <property type="entry name" value="FN3"/>
    <property type="match status" value="2"/>
</dbReference>
<proteinExistence type="predicted"/>
<dbReference type="PANTHER" id="PTHR46957:SF7">
    <property type="entry name" value="USHERIN"/>
    <property type="match status" value="1"/>
</dbReference>
<feature type="domain" description="Fibronectin type-III" evidence="1">
    <location>
        <begin position="63"/>
        <end position="118"/>
    </location>
</feature>
<organism evidence="2 3">
    <name type="scientific">Cirrhinus mrigala</name>
    <name type="common">Mrigala</name>
    <dbReference type="NCBI Taxonomy" id="683832"/>
    <lineage>
        <taxon>Eukaryota</taxon>
        <taxon>Metazoa</taxon>
        <taxon>Chordata</taxon>
        <taxon>Craniata</taxon>
        <taxon>Vertebrata</taxon>
        <taxon>Euteleostomi</taxon>
        <taxon>Actinopterygii</taxon>
        <taxon>Neopterygii</taxon>
        <taxon>Teleostei</taxon>
        <taxon>Ostariophysi</taxon>
        <taxon>Cypriniformes</taxon>
        <taxon>Cyprinidae</taxon>
        <taxon>Labeoninae</taxon>
        <taxon>Labeonini</taxon>
        <taxon>Cirrhinus</taxon>
    </lineage>
</organism>
<dbReference type="Pfam" id="PF00041">
    <property type="entry name" value="fn3"/>
    <property type="match status" value="1"/>
</dbReference>
<reference evidence="2 3" key="1">
    <citation type="submission" date="2024-05" db="EMBL/GenBank/DDBJ databases">
        <title>Genome sequencing and assembly of Indian major carp, Cirrhinus mrigala (Hamilton, 1822).</title>
        <authorList>
            <person name="Mohindra V."/>
            <person name="Chowdhury L.M."/>
            <person name="Lal K."/>
            <person name="Jena J.K."/>
        </authorList>
    </citation>
    <scope>NUCLEOTIDE SEQUENCE [LARGE SCALE GENOMIC DNA]</scope>
    <source>
        <strain evidence="2">CM1030</strain>
        <tissue evidence="2">Blood</tissue>
    </source>
</reference>
<dbReference type="EMBL" id="JAMKFB020000017">
    <property type="protein sequence ID" value="KAL0170174.1"/>
    <property type="molecule type" value="Genomic_DNA"/>
</dbReference>
<dbReference type="AlphaFoldDB" id="A0ABD0P7Z1"/>
<sequence>RPIGTQEELLVFIWTKGPLEFIDASDSLLPFSEYEYRVTAVNSKGSTSSSWTSVRTLEAEPQGIDAPSAHPASAYSLLLSWTQPSMPNGVITMYRVVYQKLPNDPTFNSTTVTALTVL</sequence>
<dbReference type="InterPro" id="IPR013783">
    <property type="entry name" value="Ig-like_fold"/>
</dbReference>
<dbReference type="PANTHER" id="PTHR46957">
    <property type="entry name" value="CYTOKINE RECEPTOR"/>
    <property type="match status" value="1"/>
</dbReference>
<evidence type="ECO:0000259" key="1">
    <source>
        <dbReference type="PROSITE" id="PS50853"/>
    </source>
</evidence>
<feature type="domain" description="Fibronectin type-III" evidence="1">
    <location>
        <begin position="1"/>
        <end position="59"/>
    </location>
</feature>
<evidence type="ECO:0000313" key="3">
    <source>
        <dbReference type="Proteomes" id="UP001529510"/>
    </source>
</evidence>
<dbReference type="InterPro" id="IPR050713">
    <property type="entry name" value="RTP_Phos/Ushers"/>
</dbReference>
<dbReference type="SUPFAM" id="SSF49265">
    <property type="entry name" value="Fibronectin type III"/>
    <property type="match status" value="1"/>
</dbReference>
<dbReference type="PROSITE" id="PS50853">
    <property type="entry name" value="FN3"/>
    <property type="match status" value="2"/>
</dbReference>
<comment type="caution">
    <text evidence="2">The sequence shown here is derived from an EMBL/GenBank/DDBJ whole genome shotgun (WGS) entry which is preliminary data.</text>
</comment>
<keyword evidence="3" id="KW-1185">Reference proteome</keyword>
<dbReference type="Proteomes" id="UP001529510">
    <property type="component" value="Unassembled WGS sequence"/>
</dbReference>